<organism evidence="1">
    <name type="scientific">uncultured Lactobacillus sp</name>
    <dbReference type="NCBI Taxonomy" id="153152"/>
    <lineage>
        <taxon>Bacteria</taxon>
        <taxon>Bacillati</taxon>
        <taxon>Bacillota</taxon>
        <taxon>Bacilli</taxon>
        <taxon>Lactobacillales</taxon>
        <taxon>Lactobacillaceae</taxon>
        <taxon>Lactobacillus</taxon>
        <taxon>environmental samples</taxon>
    </lineage>
</organism>
<accession>A0A060CAK5</accession>
<dbReference type="AlphaFoldDB" id="A0A060CAK5"/>
<sequence>RTAWALQNNGYATDPNYANELIYAIKSLSSTITINQKGSCL</sequence>
<evidence type="ECO:0000313" key="1">
    <source>
        <dbReference type="EMBL" id="AIA92259.1"/>
    </source>
</evidence>
<reference evidence="1" key="1">
    <citation type="journal article" date="2013" name="Environ. Microbiol.">
        <title>Seasonally variable intestinal metagenomes of the red palm weevil (Rhynchophorus ferrugineus).</title>
        <authorList>
            <person name="Jia S."/>
            <person name="Zhang X."/>
            <person name="Zhang G."/>
            <person name="Yin A."/>
            <person name="Zhang S."/>
            <person name="Li F."/>
            <person name="Wang L."/>
            <person name="Zhao D."/>
            <person name="Yun Q."/>
            <person name="Tala"/>
            <person name="Wang J."/>
            <person name="Sun G."/>
            <person name="Baabdullah M."/>
            <person name="Yu X."/>
            <person name="Hu S."/>
            <person name="Al-Mssallem I.S."/>
            <person name="Yu J."/>
        </authorList>
    </citation>
    <scope>NUCLEOTIDE SEQUENCE</scope>
</reference>
<dbReference type="EMBL" id="KF124936">
    <property type="protein sequence ID" value="AIA92259.1"/>
    <property type="molecule type" value="Genomic_DNA"/>
</dbReference>
<dbReference type="Gene3D" id="1.10.530.10">
    <property type="match status" value="1"/>
</dbReference>
<protein>
    <submittedName>
        <fullName evidence="1">CAZy families GH73 protein</fullName>
    </submittedName>
</protein>
<name>A0A060CAK5_9LACO</name>
<proteinExistence type="predicted"/>
<feature type="non-terminal residue" evidence="1">
    <location>
        <position position="1"/>
    </location>
</feature>